<dbReference type="Gene3D" id="1.10.287.1490">
    <property type="match status" value="1"/>
</dbReference>
<feature type="coiled-coil region" evidence="10">
    <location>
        <begin position="218"/>
        <end position="288"/>
    </location>
</feature>
<comment type="similarity">
    <text evidence="2 9">Belongs to the membrane fusion protein (MFP) (TC 8.A.1) family.</text>
</comment>
<keyword evidence="7 9" id="KW-1133">Transmembrane helix</keyword>
<dbReference type="PANTHER" id="PTHR30386">
    <property type="entry name" value="MEMBRANE FUSION SUBUNIT OF EMRAB-TOLC MULTIDRUG EFFLUX PUMP"/>
    <property type="match status" value="1"/>
</dbReference>
<dbReference type="GO" id="GO:0005886">
    <property type="term" value="C:plasma membrane"/>
    <property type="evidence" value="ECO:0007669"/>
    <property type="project" value="UniProtKB-SubCell"/>
</dbReference>
<keyword evidence="5 9" id="KW-0997">Cell inner membrane</keyword>
<feature type="domain" description="AprE-like beta-barrel" evidence="12">
    <location>
        <begin position="330"/>
        <end position="422"/>
    </location>
</feature>
<sequence length="445" mass="48925">MLQECPNLHSWGKGVPRGLGKATIAGVLILLFGLGGFGVWAGTAPIDGAVVASGSFVATSQNKTIQHLEGGIINEIRVREGDHVEAGETLAVLDDTAAKAKLARLRVRLRRLQAVSARLEAETKLAEAVDFGDLAETARTDQTLAGVLERQRAEFRSRLTRRLDQERVLDLEIASLKESVRGYQTRIAALGTQLDLIEQELADKKTLLQKGLMRKPEALALERKQAQLEGEIGTLQARIGEVKERIARARQKIVHLRSSTVSAAYEELRNVETQIDDIREQIGAARDVVERSEILAPVEGTVVELMYHTPGGVLEPGGTLLKLLPSNDDLIIETRVRPTDIDNIAVNQSAHIRLTALNQRTTPMIPGQVEYVSADAVSEDPANSRKKAAYIVRVKLDKARAAEIPGFDARPGMPAEVYIKTGERTFFDYLMRPLKDTLTRAFRES</sequence>
<dbReference type="NCBIfam" id="TIGR01843">
    <property type="entry name" value="type_I_hlyD"/>
    <property type="match status" value="1"/>
</dbReference>
<comment type="subcellular location">
    <subcellularLocation>
        <location evidence="1 9">Cell inner membrane</location>
        <topology evidence="1 9">Single-pass membrane protein</topology>
    </subcellularLocation>
</comment>
<dbReference type="EMBL" id="QXDF01000002">
    <property type="protein sequence ID" value="RIA47796.1"/>
    <property type="molecule type" value="Genomic_DNA"/>
</dbReference>
<keyword evidence="6 9" id="KW-0812">Transmembrane</keyword>
<evidence type="ECO:0000256" key="6">
    <source>
        <dbReference type="ARBA" id="ARBA00022692"/>
    </source>
</evidence>
<dbReference type="Proteomes" id="UP000266273">
    <property type="component" value="Unassembled WGS sequence"/>
</dbReference>
<evidence type="ECO:0000259" key="11">
    <source>
        <dbReference type="Pfam" id="PF25994"/>
    </source>
</evidence>
<keyword evidence="10" id="KW-0175">Coiled coil</keyword>
<dbReference type="InterPro" id="IPR050739">
    <property type="entry name" value="MFP"/>
</dbReference>
<evidence type="ECO:0000256" key="2">
    <source>
        <dbReference type="ARBA" id="ARBA00009477"/>
    </source>
</evidence>
<dbReference type="PANTHER" id="PTHR30386:SF17">
    <property type="entry name" value="ALKALINE PROTEASE SECRETION PROTEIN APRE"/>
    <property type="match status" value="1"/>
</dbReference>
<dbReference type="RefSeq" id="WP_119062152.1">
    <property type="nucleotide sequence ID" value="NZ_QXDF01000002.1"/>
</dbReference>
<dbReference type="Gene3D" id="2.40.50.100">
    <property type="match status" value="1"/>
</dbReference>
<evidence type="ECO:0000256" key="4">
    <source>
        <dbReference type="ARBA" id="ARBA00022475"/>
    </source>
</evidence>
<organism evidence="13 14">
    <name type="scientific">Dichotomicrobium thermohalophilum</name>
    <dbReference type="NCBI Taxonomy" id="933063"/>
    <lineage>
        <taxon>Bacteria</taxon>
        <taxon>Pseudomonadati</taxon>
        <taxon>Pseudomonadota</taxon>
        <taxon>Alphaproteobacteria</taxon>
        <taxon>Hyphomicrobiales</taxon>
        <taxon>Hyphomicrobiaceae</taxon>
        <taxon>Dichotomicrobium</taxon>
    </lineage>
</organism>
<name>A0A397PE59_9HYPH</name>
<evidence type="ECO:0000313" key="14">
    <source>
        <dbReference type="Proteomes" id="UP000266273"/>
    </source>
</evidence>
<evidence type="ECO:0000256" key="1">
    <source>
        <dbReference type="ARBA" id="ARBA00004377"/>
    </source>
</evidence>
<evidence type="ECO:0000259" key="12">
    <source>
        <dbReference type="Pfam" id="PF26002"/>
    </source>
</evidence>
<protein>
    <recommendedName>
        <fullName evidence="9">Membrane fusion protein (MFP) family protein</fullName>
    </recommendedName>
</protein>
<evidence type="ECO:0000256" key="7">
    <source>
        <dbReference type="ARBA" id="ARBA00022989"/>
    </source>
</evidence>
<keyword evidence="3 9" id="KW-0813">Transport</keyword>
<dbReference type="AlphaFoldDB" id="A0A397PE59"/>
<reference evidence="13 14" key="1">
    <citation type="submission" date="2018-08" db="EMBL/GenBank/DDBJ databases">
        <title>Genomic Encyclopedia of Archaeal and Bacterial Type Strains, Phase II (KMG-II): from individual species to whole genera.</title>
        <authorList>
            <person name="Goeker M."/>
        </authorList>
    </citation>
    <scope>NUCLEOTIDE SEQUENCE [LARGE SCALE GENOMIC DNA]</scope>
    <source>
        <strain evidence="13 14">DSM 5002</strain>
    </source>
</reference>
<dbReference type="InterPro" id="IPR058982">
    <property type="entry name" value="Beta-barrel_AprE"/>
</dbReference>
<evidence type="ECO:0000256" key="9">
    <source>
        <dbReference type="RuleBase" id="RU365093"/>
    </source>
</evidence>
<gene>
    <name evidence="13" type="ORF">BXY53_2364</name>
</gene>
<keyword evidence="4 9" id="KW-1003">Cell membrane</keyword>
<dbReference type="OrthoDB" id="9810980at2"/>
<comment type="caution">
    <text evidence="13">The sequence shown here is derived from an EMBL/GenBank/DDBJ whole genome shotgun (WGS) entry which is preliminary data.</text>
</comment>
<dbReference type="SUPFAM" id="SSF111369">
    <property type="entry name" value="HlyD-like secretion proteins"/>
    <property type="match status" value="1"/>
</dbReference>
<dbReference type="InterPro" id="IPR010129">
    <property type="entry name" value="T1SS_HlyD"/>
</dbReference>
<keyword evidence="14" id="KW-1185">Reference proteome</keyword>
<dbReference type="InterPro" id="IPR058781">
    <property type="entry name" value="HH_AprE-like"/>
</dbReference>
<proteinExistence type="inferred from homology"/>
<dbReference type="PRINTS" id="PR01490">
    <property type="entry name" value="RTXTOXIND"/>
</dbReference>
<dbReference type="Gene3D" id="2.40.30.170">
    <property type="match status" value="1"/>
</dbReference>
<keyword evidence="8 9" id="KW-0472">Membrane</keyword>
<evidence type="ECO:0000256" key="8">
    <source>
        <dbReference type="ARBA" id="ARBA00023136"/>
    </source>
</evidence>
<feature type="transmembrane region" description="Helical" evidence="9">
    <location>
        <begin position="22"/>
        <end position="41"/>
    </location>
</feature>
<feature type="domain" description="AprE-like long alpha-helical hairpin" evidence="11">
    <location>
        <begin position="98"/>
        <end position="288"/>
    </location>
</feature>
<evidence type="ECO:0000256" key="3">
    <source>
        <dbReference type="ARBA" id="ARBA00022448"/>
    </source>
</evidence>
<dbReference type="GO" id="GO:0015031">
    <property type="term" value="P:protein transport"/>
    <property type="evidence" value="ECO:0007669"/>
    <property type="project" value="InterPro"/>
</dbReference>
<dbReference type="Pfam" id="PF25994">
    <property type="entry name" value="HH_AprE"/>
    <property type="match status" value="1"/>
</dbReference>
<accession>A0A397PE59</accession>
<evidence type="ECO:0000256" key="10">
    <source>
        <dbReference type="SAM" id="Coils"/>
    </source>
</evidence>
<dbReference type="Pfam" id="PF26002">
    <property type="entry name" value="Beta-barrel_AprE"/>
    <property type="match status" value="1"/>
</dbReference>
<evidence type="ECO:0000256" key="5">
    <source>
        <dbReference type="ARBA" id="ARBA00022519"/>
    </source>
</evidence>
<evidence type="ECO:0000313" key="13">
    <source>
        <dbReference type="EMBL" id="RIA47796.1"/>
    </source>
</evidence>